<dbReference type="InterPro" id="IPR028098">
    <property type="entry name" value="Glyco_trans_4-like_N"/>
</dbReference>
<keyword evidence="1" id="KW-0328">Glycosyltransferase</keyword>
<organism evidence="4 5">
    <name type="scientific">Arthrobacter wenxiniae</name>
    <dbReference type="NCBI Taxonomy" id="2713570"/>
    <lineage>
        <taxon>Bacteria</taxon>
        <taxon>Bacillati</taxon>
        <taxon>Actinomycetota</taxon>
        <taxon>Actinomycetes</taxon>
        <taxon>Micrococcales</taxon>
        <taxon>Micrococcaceae</taxon>
        <taxon>Arthrobacter</taxon>
    </lineage>
</organism>
<keyword evidence="2 4" id="KW-0808">Transferase</keyword>
<proteinExistence type="predicted"/>
<dbReference type="GO" id="GO:0016757">
    <property type="term" value="F:glycosyltransferase activity"/>
    <property type="evidence" value="ECO:0007669"/>
    <property type="project" value="UniProtKB-KW"/>
</dbReference>
<dbReference type="Gene3D" id="3.40.50.2000">
    <property type="entry name" value="Glycogen Phosphorylase B"/>
    <property type="match status" value="2"/>
</dbReference>
<accession>A0A7Y7IHI6</accession>
<reference evidence="4 5" key="1">
    <citation type="submission" date="2020-02" db="EMBL/GenBank/DDBJ databases">
        <title>Genome sequence of strain AETb3-4.</title>
        <authorList>
            <person name="Gao J."/>
            <person name="Zhang X."/>
        </authorList>
    </citation>
    <scope>NUCLEOTIDE SEQUENCE [LARGE SCALE GENOMIC DNA]</scope>
    <source>
        <strain evidence="4 5">AETb3-4</strain>
    </source>
</reference>
<evidence type="ECO:0000259" key="3">
    <source>
        <dbReference type="Pfam" id="PF13579"/>
    </source>
</evidence>
<keyword evidence="5" id="KW-1185">Reference proteome</keyword>
<evidence type="ECO:0000256" key="2">
    <source>
        <dbReference type="ARBA" id="ARBA00022679"/>
    </source>
</evidence>
<name>A0A7Y7IHI6_9MICC</name>
<evidence type="ECO:0000313" key="5">
    <source>
        <dbReference type="Proteomes" id="UP000543556"/>
    </source>
</evidence>
<feature type="domain" description="Glycosyltransferase subfamily 4-like N-terminal" evidence="3">
    <location>
        <begin position="40"/>
        <end position="142"/>
    </location>
</feature>
<evidence type="ECO:0000313" key="4">
    <source>
        <dbReference type="EMBL" id="NVM95568.1"/>
    </source>
</evidence>
<sequence>MPRRQHMTREPKVLQFNDCAFVARSMVSAAARAGLRWDYLPPEQVRPMTAAPRNPLLAKARFVPYLLRRRAALQAADVVHVHYGTSVRLIRERGMPDRPYVLTLHGTDIRRQWKDPAFHDEIQRAIDGASHVFYANADNKDDATSARSDAEFFPSVVDLARLPTWIPAHKPQIMFISRWDDDKGMERQLKLAGALATVIGDKAELIGLDWGPGAAEARARGVRLLEKMPQHRYYEQLARSAVGIGQASEYFSTSEFEALCIGLPLAALGSRLPRPDDGTVPPVMEGSVADVVDQVLAALADPADASGRLGGAEWAVPRYDAAAYIPGLEALYRKIAR</sequence>
<comment type="caution">
    <text evidence="4">The sequence shown here is derived from an EMBL/GenBank/DDBJ whole genome shotgun (WGS) entry which is preliminary data.</text>
</comment>
<evidence type="ECO:0000256" key="1">
    <source>
        <dbReference type="ARBA" id="ARBA00022676"/>
    </source>
</evidence>
<gene>
    <name evidence="4" type="ORF">G6034_11690</name>
</gene>
<dbReference type="EMBL" id="JAAMFM010000016">
    <property type="protein sequence ID" value="NVM95568.1"/>
    <property type="molecule type" value="Genomic_DNA"/>
</dbReference>
<protein>
    <submittedName>
        <fullName evidence="4">Glycosyltransferase family 4 protein</fullName>
    </submittedName>
</protein>
<dbReference type="SUPFAM" id="SSF53756">
    <property type="entry name" value="UDP-Glycosyltransferase/glycogen phosphorylase"/>
    <property type="match status" value="1"/>
</dbReference>
<dbReference type="Pfam" id="PF13579">
    <property type="entry name" value="Glyco_trans_4_4"/>
    <property type="match status" value="1"/>
</dbReference>
<dbReference type="Proteomes" id="UP000543556">
    <property type="component" value="Unassembled WGS sequence"/>
</dbReference>
<dbReference type="AlphaFoldDB" id="A0A7Y7IHI6"/>